<keyword evidence="3" id="KW-1185">Reference proteome</keyword>
<organism evidence="2 3">
    <name type="scientific">Chenopodium quinoa</name>
    <name type="common">Quinoa</name>
    <dbReference type="NCBI Taxonomy" id="63459"/>
    <lineage>
        <taxon>Eukaryota</taxon>
        <taxon>Viridiplantae</taxon>
        <taxon>Streptophyta</taxon>
        <taxon>Embryophyta</taxon>
        <taxon>Tracheophyta</taxon>
        <taxon>Spermatophyta</taxon>
        <taxon>Magnoliopsida</taxon>
        <taxon>eudicotyledons</taxon>
        <taxon>Gunneridae</taxon>
        <taxon>Pentapetalae</taxon>
        <taxon>Caryophyllales</taxon>
        <taxon>Chenopodiaceae</taxon>
        <taxon>Chenopodioideae</taxon>
        <taxon>Atripliceae</taxon>
        <taxon>Chenopodium</taxon>
    </lineage>
</organism>
<evidence type="ECO:0000313" key="2">
    <source>
        <dbReference type="EnsemblPlants" id="AUR62008566-RA:cds"/>
    </source>
</evidence>
<feature type="region of interest" description="Disordered" evidence="1">
    <location>
        <begin position="1"/>
        <end position="23"/>
    </location>
</feature>
<feature type="compositionally biased region" description="Polar residues" evidence="1">
    <location>
        <begin position="12"/>
        <end position="22"/>
    </location>
</feature>
<accession>A0A803L9M7</accession>
<reference evidence="2" key="2">
    <citation type="submission" date="2021-03" db="UniProtKB">
        <authorList>
            <consortium name="EnsemblPlants"/>
        </authorList>
    </citation>
    <scope>IDENTIFICATION</scope>
</reference>
<dbReference type="AlphaFoldDB" id="A0A803L9M7"/>
<dbReference type="PANTHER" id="PTHR35488:SF4">
    <property type="entry name" value="DUF4005 DOMAIN-CONTAINING PROTEIN"/>
    <property type="match status" value="1"/>
</dbReference>
<proteinExistence type="predicted"/>
<dbReference type="Gramene" id="AUR62008566-RA">
    <property type="protein sequence ID" value="AUR62008566-RA:cds"/>
    <property type="gene ID" value="AUR62008566"/>
</dbReference>
<name>A0A803L9M7_CHEQI</name>
<evidence type="ECO:0000256" key="1">
    <source>
        <dbReference type="SAM" id="MobiDB-lite"/>
    </source>
</evidence>
<feature type="region of interest" description="Disordered" evidence="1">
    <location>
        <begin position="42"/>
        <end position="71"/>
    </location>
</feature>
<sequence length="148" mass="16742">MKDSSIFPGFESFNTANNGRNSSEYDAKMDFKEVLEEAKKYAKEKKQKQAIEEKSGKKRGSSSGMKMGGKKSWKTALLSFWKLSSIKKAKKQAKETPKQCGNVSAIGAGYWPQLAFSGPLTNMFHQRKREDDIPYVSLERLNEPEYDA</sequence>
<dbReference type="Proteomes" id="UP000596660">
    <property type="component" value="Unplaced"/>
</dbReference>
<dbReference type="EnsemblPlants" id="AUR62008566-RA">
    <property type="protein sequence ID" value="AUR62008566-RA:cds"/>
    <property type="gene ID" value="AUR62008566"/>
</dbReference>
<dbReference type="PANTHER" id="PTHR35488">
    <property type="entry name" value="OS05G0358900 PROTEIN-RELATED"/>
    <property type="match status" value="1"/>
</dbReference>
<evidence type="ECO:0000313" key="3">
    <source>
        <dbReference type="Proteomes" id="UP000596660"/>
    </source>
</evidence>
<protein>
    <submittedName>
        <fullName evidence="2">Uncharacterized protein</fullName>
    </submittedName>
</protein>
<reference evidence="2" key="1">
    <citation type="journal article" date="2017" name="Nature">
        <title>The genome of Chenopodium quinoa.</title>
        <authorList>
            <person name="Jarvis D.E."/>
            <person name="Ho Y.S."/>
            <person name="Lightfoot D.J."/>
            <person name="Schmoeckel S.M."/>
            <person name="Li B."/>
            <person name="Borm T.J.A."/>
            <person name="Ohyanagi H."/>
            <person name="Mineta K."/>
            <person name="Michell C.T."/>
            <person name="Saber N."/>
            <person name="Kharbatia N.M."/>
            <person name="Rupper R.R."/>
            <person name="Sharp A.R."/>
            <person name="Dally N."/>
            <person name="Boughton B.A."/>
            <person name="Woo Y.H."/>
            <person name="Gao G."/>
            <person name="Schijlen E.G.W.M."/>
            <person name="Guo X."/>
            <person name="Momin A.A."/>
            <person name="Negrao S."/>
            <person name="Al-Babili S."/>
            <person name="Gehring C."/>
            <person name="Roessner U."/>
            <person name="Jung C."/>
            <person name="Murphy K."/>
            <person name="Arold S.T."/>
            <person name="Gojobori T."/>
            <person name="van der Linden C.G."/>
            <person name="van Loo E.N."/>
            <person name="Jellen E.N."/>
            <person name="Maughan P.J."/>
            <person name="Tester M."/>
        </authorList>
    </citation>
    <scope>NUCLEOTIDE SEQUENCE [LARGE SCALE GENOMIC DNA]</scope>
    <source>
        <strain evidence="2">cv. PI 614886</strain>
    </source>
</reference>